<comment type="caution">
    <text evidence="10">The sequence shown here is derived from an EMBL/GenBank/DDBJ whole genome shotgun (WGS) entry which is preliminary data.</text>
</comment>
<keyword evidence="7" id="KW-0482">Metalloprotease</keyword>
<evidence type="ECO:0000259" key="8">
    <source>
        <dbReference type="Pfam" id="PF01431"/>
    </source>
</evidence>
<name>A0A8H7VB66_9FUNG</name>
<organism evidence="10 11">
    <name type="scientific">Mucor plumbeus</name>
    <dbReference type="NCBI Taxonomy" id="97098"/>
    <lineage>
        <taxon>Eukaryota</taxon>
        <taxon>Fungi</taxon>
        <taxon>Fungi incertae sedis</taxon>
        <taxon>Mucoromycota</taxon>
        <taxon>Mucoromycotina</taxon>
        <taxon>Mucoromycetes</taxon>
        <taxon>Mucorales</taxon>
        <taxon>Mucorineae</taxon>
        <taxon>Mucoraceae</taxon>
        <taxon>Mucor</taxon>
    </lineage>
</organism>
<feature type="domain" description="Peptidase M13 N-terminal" evidence="9">
    <location>
        <begin position="41"/>
        <end position="447"/>
    </location>
</feature>
<evidence type="ECO:0000313" key="11">
    <source>
        <dbReference type="Proteomes" id="UP000650833"/>
    </source>
</evidence>
<dbReference type="Gene3D" id="3.40.390.10">
    <property type="entry name" value="Collagenase (Catalytic Domain)"/>
    <property type="match status" value="1"/>
</dbReference>
<dbReference type="GO" id="GO:0016485">
    <property type="term" value="P:protein processing"/>
    <property type="evidence" value="ECO:0007669"/>
    <property type="project" value="TreeGrafter"/>
</dbReference>
<dbReference type="OrthoDB" id="6475849at2759"/>
<dbReference type="InterPro" id="IPR042089">
    <property type="entry name" value="Peptidase_M13_dom_2"/>
</dbReference>
<dbReference type="CDD" id="cd08662">
    <property type="entry name" value="M13"/>
    <property type="match status" value="1"/>
</dbReference>
<sequence length="730" mass="82746">MPPTNILLQRAPITTSNVCNTPDCFATSAFVRQYVNLTIDPCSDFFEYSCGAWLNAPRIKEKDISIDSFSDVSENNVISLVNIMESSYDDFMSKQLKTNADGFNVVEQADTDRSNFQKTKDYYNICLQSERSIVDLYPEIAYIRNTLFSINSTADLIPKNLGHTLAYFTRHSIPSFFDAIVTRNDQNHDYNFAFIQNPTIGEETVKIVEKIISETLGQQNKTQSELNASHSSNIQLWSQSEVKAAANTYIDIQAQLKNITDIIDALGQENVTINRNISALVSSSSIIDWTTYISDLVTPEFATNLGNPFASIQEYQQLLEKILSSLTLKEVQDFLTVRYVVDRYTKAMFTFTTGPTAVNETSTEDLFATNITRNQALCANEVGTKFYNSIGRFFALKTIGGINEKNEVDTLIHELQTSWLNHLPATPWLDAATKAKAVEKINALKPRAVINMIDPDWTNPSSIKTYFDNFTIDTTSYYKSASDYYTWKADRHWKSLGNKVSNEQWSDEGYASYVNAFFDPQLNQVEIPEGIVQRIFYDNKFPKYLNYGGLGTVIGHELTHALDNTGRLYNSAGYKENWWTPASTEAFQNRSQCFVDQYSKDSITNKSTGKKIQIDGMNTLGENIADSGGLTIALTAYREYINQVQKQEPLMPGFETLTQEQMFFIGYTIPRCNYFNEELTGYDPEDEHAPWSIRVKNSLINSAEFAKIFNCPAGSPMNPHKKEEDRCVIW</sequence>
<keyword evidence="3" id="KW-0645">Protease</keyword>
<evidence type="ECO:0000313" key="10">
    <source>
        <dbReference type="EMBL" id="KAG2210098.1"/>
    </source>
</evidence>
<reference evidence="10" key="1">
    <citation type="submission" date="2020-12" db="EMBL/GenBank/DDBJ databases">
        <title>Metabolic potential, ecology and presence of endohyphal bacteria is reflected in genomic diversity of Mucoromycotina.</title>
        <authorList>
            <person name="Muszewska A."/>
            <person name="Okrasinska A."/>
            <person name="Steczkiewicz K."/>
            <person name="Drgas O."/>
            <person name="Orlowska M."/>
            <person name="Perlinska-Lenart U."/>
            <person name="Aleksandrzak-Piekarczyk T."/>
            <person name="Szatraj K."/>
            <person name="Zielenkiewicz U."/>
            <person name="Pilsyk S."/>
            <person name="Malc E."/>
            <person name="Mieczkowski P."/>
            <person name="Kruszewska J.S."/>
            <person name="Biernat P."/>
            <person name="Pawlowska J."/>
        </authorList>
    </citation>
    <scope>NUCLEOTIDE SEQUENCE</scope>
    <source>
        <strain evidence="10">CBS 226.32</strain>
    </source>
</reference>
<evidence type="ECO:0008006" key="12">
    <source>
        <dbReference type="Google" id="ProtNLM"/>
    </source>
</evidence>
<evidence type="ECO:0000256" key="7">
    <source>
        <dbReference type="ARBA" id="ARBA00023049"/>
    </source>
</evidence>
<comment type="similarity">
    <text evidence="2">Belongs to the peptidase M13 family.</text>
</comment>
<dbReference type="Pfam" id="PF01431">
    <property type="entry name" value="Peptidase_M13"/>
    <property type="match status" value="1"/>
</dbReference>
<evidence type="ECO:0000256" key="2">
    <source>
        <dbReference type="ARBA" id="ARBA00007357"/>
    </source>
</evidence>
<protein>
    <recommendedName>
        <fullName evidence="12">Zincin</fullName>
    </recommendedName>
</protein>
<evidence type="ECO:0000256" key="6">
    <source>
        <dbReference type="ARBA" id="ARBA00022833"/>
    </source>
</evidence>
<keyword evidence="11" id="KW-1185">Reference proteome</keyword>
<dbReference type="GO" id="GO:0005886">
    <property type="term" value="C:plasma membrane"/>
    <property type="evidence" value="ECO:0007669"/>
    <property type="project" value="TreeGrafter"/>
</dbReference>
<dbReference type="InterPro" id="IPR024079">
    <property type="entry name" value="MetalloPept_cat_dom_sf"/>
</dbReference>
<dbReference type="GO" id="GO:0004222">
    <property type="term" value="F:metalloendopeptidase activity"/>
    <property type="evidence" value="ECO:0007669"/>
    <property type="project" value="InterPro"/>
</dbReference>
<keyword evidence="6" id="KW-0862">Zinc</keyword>
<evidence type="ECO:0000256" key="3">
    <source>
        <dbReference type="ARBA" id="ARBA00022670"/>
    </source>
</evidence>
<feature type="domain" description="Peptidase M13 C-terminal" evidence="8">
    <location>
        <begin position="515"/>
        <end position="723"/>
    </location>
</feature>
<keyword evidence="4" id="KW-0479">Metal-binding</keyword>
<evidence type="ECO:0000256" key="5">
    <source>
        <dbReference type="ARBA" id="ARBA00022801"/>
    </source>
</evidence>
<comment type="cofactor">
    <cofactor evidence="1">
        <name>Zn(2+)</name>
        <dbReference type="ChEBI" id="CHEBI:29105"/>
    </cofactor>
</comment>
<evidence type="ECO:0000256" key="4">
    <source>
        <dbReference type="ARBA" id="ARBA00022723"/>
    </source>
</evidence>
<dbReference type="PROSITE" id="PS51885">
    <property type="entry name" value="NEPRILYSIN"/>
    <property type="match status" value="1"/>
</dbReference>
<gene>
    <name evidence="10" type="ORF">INT46_010303</name>
</gene>
<dbReference type="PANTHER" id="PTHR11733">
    <property type="entry name" value="ZINC METALLOPROTEASE FAMILY M13 NEPRILYSIN-RELATED"/>
    <property type="match status" value="1"/>
</dbReference>
<dbReference type="EMBL" id="JAEPRC010000086">
    <property type="protein sequence ID" value="KAG2210098.1"/>
    <property type="molecule type" value="Genomic_DNA"/>
</dbReference>
<dbReference type="Gene3D" id="1.10.1380.10">
    <property type="entry name" value="Neutral endopeptidase , domain2"/>
    <property type="match status" value="1"/>
</dbReference>
<dbReference type="InterPro" id="IPR008753">
    <property type="entry name" value="Peptidase_M13_N"/>
</dbReference>
<evidence type="ECO:0000259" key="9">
    <source>
        <dbReference type="Pfam" id="PF05649"/>
    </source>
</evidence>
<dbReference type="Pfam" id="PF05649">
    <property type="entry name" value="Peptidase_M13_N"/>
    <property type="match status" value="1"/>
</dbReference>
<keyword evidence="5" id="KW-0378">Hydrolase</keyword>
<dbReference type="PANTHER" id="PTHR11733:SF167">
    <property type="entry name" value="FI17812P1-RELATED"/>
    <property type="match status" value="1"/>
</dbReference>
<dbReference type="InterPro" id="IPR000718">
    <property type="entry name" value="Peptidase_M13"/>
</dbReference>
<dbReference type="PRINTS" id="PR00786">
    <property type="entry name" value="NEPRILYSIN"/>
</dbReference>
<dbReference type="AlphaFoldDB" id="A0A8H7VB66"/>
<accession>A0A8H7VB66</accession>
<proteinExistence type="inferred from homology"/>
<dbReference type="Proteomes" id="UP000650833">
    <property type="component" value="Unassembled WGS sequence"/>
</dbReference>
<dbReference type="GO" id="GO:0046872">
    <property type="term" value="F:metal ion binding"/>
    <property type="evidence" value="ECO:0007669"/>
    <property type="project" value="UniProtKB-KW"/>
</dbReference>
<dbReference type="InterPro" id="IPR018497">
    <property type="entry name" value="Peptidase_M13_C"/>
</dbReference>
<dbReference type="SUPFAM" id="SSF55486">
    <property type="entry name" value="Metalloproteases ('zincins'), catalytic domain"/>
    <property type="match status" value="1"/>
</dbReference>
<evidence type="ECO:0000256" key="1">
    <source>
        <dbReference type="ARBA" id="ARBA00001947"/>
    </source>
</evidence>